<evidence type="ECO:0000256" key="1">
    <source>
        <dbReference type="ARBA" id="ARBA00005384"/>
    </source>
</evidence>
<dbReference type="Gene3D" id="3.90.1150.10">
    <property type="entry name" value="Aspartate Aminotransferase, domain 1"/>
    <property type="match status" value="1"/>
</dbReference>
<keyword evidence="7" id="KW-0032">Aminotransferase</keyword>
<dbReference type="CDD" id="cd00609">
    <property type="entry name" value="AAT_like"/>
    <property type="match status" value="1"/>
</dbReference>
<dbReference type="GO" id="GO:0003677">
    <property type="term" value="F:DNA binding"/>
    <property type="evidence" value="ECO:0007669"/>
    <property type="project" value="UniProtKB-KW"/>
</dbReference>
<feature type="domain" description="HTH gntR-type" evidence="6">
    <location>
        <begin position="8"/>
        <end position="76"/>
    </location>
</feature>
<dbReference type="Gene3D" id="1.10.10.10">
    <property type="entry name" value="Winged helix-like DNA-binding domain superfamily/Winged helix DNA-binding domain"/>
    <property type="match status" value="1"/>
</dbReference>
<keyword evidence="4" id="KW-0238">DNA-binding</keyword>
<dbReference type="InterPro" id="IPR051446">
    <property type="entry name" value="HTH_trans_reg/aminotransferase"/>
</dbReference>
<dbReference type="RefSeq" id="WP_275684947.1">
    <property type="nucleotide sequence ID" value="NZ_JAJLJH010000010.1"/>
</dbReference>
<protein>
    <submittedName>
        <fullName evidence="7">PLP-dependent aminotransferase family protein</fullName>
    </submittedName>
</protein>
<dbReference type="Proteomes" id="UP001139353">
    <property type="component" value="Unassembled WGS sequence"/>
</dbReference>
<dbReference type="InterPro" id="IPR015424">
    <property type="entry name" value="PyrdxlP-dep_Trfase"/>
</dbReference>
<sequence length="491" mass="52765">MLARSASQTLAEQLAGHYAARIRQRLLLPGARLPSVRESARRHRVSPSTVVAAYDQLLAQGLVEAKRQRGFFVRDGDTLAPRAAAATPEATAEAARLAITTETALRLAAPRRPPPVDATALIRGMFAADAQRPAPGLGTLPAEWLDAAMLQTALRRVMAPAKSASATHVPSSYLSYGEPAGDTRLRHALAQRLADFGVPATPAQIVTANGATHALDICSRALLAPGDAVLVDEPGWSVEFARLTQLGMRLLPVPRGVDGPDLAAMAALAKAHRPRLYVTCSVLHNPTGASLGLASAHQVLRLAEQHDFRILEDDTYAHLAPAHAPRLSALDGLRRTIYVSGFAKILAPGWRVGFMAAPPDLVERFVDVKLLGTLTTPALLEQAVAVCLEQGWLRRHADRVIARLGAARTRTVKLALASGCRFVTPPAGLFGWIDTGVDTERLATDMLDDGWLLAPGTVFHPGRQPSTLMRINFATTQDPRFWRAFEKARQG</sequence>
<dbReference type="GO" id="GO:0030170">
    <property type="term" value="F:pyridoxal phosphate binding"/>
    <property type="evidence" value="ECO:0007669"/>
    <property type="project" value="InterPro"/>
</dbReference>
<dbReference type="PROSITE" id="PS50949">
    <property type="entry name" value="HTH_GNTR"/>
    <property type="match status" value="1"/>
</dbReference>
<dbReference type="PANTHER" id="PTHR46577">
    <property type="entry name" value="HTH-TYPE TRANSCRIPTIONAL REGULATORY PROTEIN GABR"/>
    <property type="match status" value="1"/>
</dbReference>
<dbReference type="InterPro" id="IPR000524">
    <property type="entry name" value="Tscrpt_reg_HTH_GntR"/>
</dbReference>
<dbReference type="EMBL" id="JAJLJH010000010">
    <property type="protein sequence ID" value="MCK9688811.1"/>
    <property type="molecule type" value="Genomic_DNA"/>
</dbReference>
<proteinExistence type="inferred from homology"/>
<organism evidence="7 8">
    <name type="scientific">Scleromatobacter humisilvae</name>
    <dbReference type="NCBI Taxonomy" id="2897159"/>
    <lineage>
        <taxon>Bacteria</taxon>
        <taxon>Pseudomonadati</taxon>
        <taxon>Pseudomonadota</taxon>
        <taxon>Betaproteobacteria</taxon>
        <taxon>Burkholderiales</taxon>
        <taxon>Sphaerotilaceae</taxon>
        <taxon>Scleromatobacter</taxon>
    </lineage>
</organism>
<comment type="caution">
    <text evidence="7">The sequence shown here is derived from an EMBL/GenBank/DDBJ whole genome shotgun (WGS) entry which is preliminary data.</text>
</comment>
<dbReference type="Gene3D" id="3.40.640.10">
    <property type="entry name" value="Type I PLP-dependent aspartate aminotransferase-like (Major domain)"/>
    <property type="match status" value="1"/>
</dbReference>
<dbReference type="PANTHER" id="PTHR46577:SF2">
    <property type="entry name" value="TRANSCRIPTIONAL REGULATORY PROTEIN"/>
    <property type="match status" value="1"/>
</dbReference>
<evidence type="ECO:0000256" key="2">
    <source>
        <dbReference type="ARBA" id="ARBA00022898"/>
    </source>
</evidence>
<dbReference type="InterPro" id="IPR015422">
    <property type="entry name" value="PyrdxlP-dep_Trfase_small"/>
</dbReference>
<dbReference type="SMART" id="SM00345">
    <property type="entry name" value="HTH_GNTR"/>
    <property type="match status" value="1"/>
</dbReference>
<dbReference type="Pfam" id="PF00392">
    <property type="entry name" value="GntR"/>
    <property type="match status" value="1"/>
</dbReference>
<keyword evidence="2" id="KW-0663">Pyridoxal phosphate</keyword>
<dbReference type="SUPFAM" id="SSF46785">
    <property type="entry name" value="Winged helix' DNA-binding domain"/>
    <property type="match status" value="1"/>
</dbReference>
<dbReference type="Pfam" id="PF00155">
    <property type="entry name" value="Aminotran_1_2"/>
    <property type="match status" value="1"/>
</dbReference>
<gene>
    <name evidence="7" type="ORF">LPC04_24115</name>
</gene>
<accession>A0A9X1YMQ1</accession>
<dbReference type="InterPro" id="IPR036388">
    <property type="entry name" value="WH-like_DNA-bd_sf"/>
</dbReference>
<dbReference type="GO" id="GO:0003700">
    <property type="term" value="F:DNA-binding transcription factor activity"/>
    <property type="evidence" value="ECO:0007669"/>
    <property type="project" value="InterPro"/>
</dbReference>
<evidence type="ECO:0000256" key="5">
    <source>
        <dbReference type="ARBA" id="ARBA00023163"/>
    </source>
</evidence>
<dbReference type="SUPFAM" id="SSF53383">
    <property type="entry name" value="PLP-dependent transferases"/>
    <property type="match status" value="1"/>
</dbReference>
<evidence type="ECO:0000259" key="6">
    <source>
        <dbReference type="PROSITE" id="PS50949"/>
    </source>
</evidence>
<dbReference type="AlphaFoldDB" id="A0A9X1YMQ1"/>
<evidence type="ECO:0000313" key="7">
    <source>
        <dbReference type="EMBL" id="MCK9688811.1"/>
    </source>
</evidence>
<dbReference type="InterPro" id="IPR036390">
    <property type="entry name" value="WH_DNA-bd_sf"/>
</dbReference>
<comment type="similarity">
    <text evidence="1">In the C-terminal section; belongs to the class-I pyridoxal-phosphate-dependent aminotransferase family.</text>
</comment>
<reference evidence="7" key="1">
    <citation type="submission" date="2021-11" db="EMBL/GenBank/DDBJ databases">
        <title>BS-T2-15 a new species belonging to the Comamonadaceae family isolated from the soil of a French oak forest.</title>
        <authorList>
            <person name="Mieszkin S."/>
            <person name="Alain K."/>
        </authorList>
    </citation>
    <scope>NUCLEOTIDE SEQUENCE</scope>
    <source>
        <strain evidence="7">BS-T2-15</strain>
    </source>
</reference>
<keyword evidence="8" id="KW-1185">Reference proteome</keyword>
<dbReference type="CDD" id="cd07377">
    <property type="entry name" value="WHTH_GntR"/>
    <property type="match status" value="1"/>
</dbReference>
<keyword evidence="3" id="KW-0805">Transcription regulation</keyword>
<dbReference type="InterPro" id="IPR004839">
    <property type="entry name" value="Aminotransferase_I/II_large"/>
</dbReference>
<keyword evidence="5" id="KW-0804">Transcription</keyword>
<dbReference type="InterPro" id="IPR015421">
    <property type="entry name" value="PyrdxlP-dep_Trfase_major"/>
</dbReference>
<name>A0A9X1YMQ1_9BURK</name>
<dbReference type="GO" id="GO:0008483">
    <property type="term" value="F:transaminase activity"/>
    <property type="evidence" value="ECO:0007669"/>
    <property type="project" value="UniProtKB-KW"/>
</dbReference>
<evidence type="ECO:0000313" key="8">
    <source>
        <dbReference type="Proteomes" id="UP001139353"/>
    </source>
</evidence>
<evidence type="ECO:0000256" key="3">
    <source>
        <dbReference type="ARBA" id="ARBA00023015"/>
    </source>
</evidence>
<keyword evidence="7" id="KW-0808">Transferase</keyword>
<evidence type="ECO:0000256" key="4">
    <source>
        <dbReference type="ARBA" id="ARBA00023125"/>
    </source>
</evidence>